<dbReference type="InterPro" id="IPR009000">
    <property type="entry name" value="Transl_B-barrel_sf"/>
</dbReference>
<comment type="similarity">
    <text evidence="1">Belongs to the NAF1 family.</text>
</comment>
<dbReference type="InterPro" id="IPR038664">
    <property type="entry name" value="Gar1/Naf1_Cbf5-bd_sf"/>
</dbReference>
<accession>A0AAD9MJ32</accession>
<dbReference type="GO" id="GO:0000493">
    <property type="term" value="P:box H/ACA snoRNP assembly"/>
    <property type="evidence" value="ECO:0007669"/>
    <property type="project" value="InterPro"/>
</dbReference>
<evidence type="ECO:0000256" key="6">
    <source>
        <dbReference type="ARBA" id="ARBA00023242"/>
    </source>
</evidence>
<comment type="subunit">
    <text evidence="7">Component of the small nucleolar ribonucleoprotein particles containing H/ACA-type snoRNAs (H/ACA snoRNPs).</text>
</comment>
<evidence type="ECO:0000313" key="9">
    <source>
        <dbReference type="EMBL" id="KAK2075960.1"/>
    </source>
</evidence>
<dbReference type="GO" id="GO:0003723">
    <property type="term" value="F:RNA binding"/>
    <property type="evidence" value="ECO:0007669"/>
    <property type="project" value="UniProtKB-KW"/>
</dbReference>
<keyword evidence="7" id="KW-0687">Ribonucleoprotein</keyword>
<comment type="similarity">
    <text evidence="7">Belongs to the GAR1 family.</text>
</comment>
<evidence type="ECO:0000256" key="7">
    <source>
        <dbReference type="RuleBase" id="RU364004"/>
    </source>
</evidence>
<dbReference type="PANTHER" id="PTHR31633">
    <property type="entry name" value="H/ACA RIBONUCLEOPROTEIN COMPLEX NON-CORE SUBUNIT NAF1"/>
    <property type="match status" value="1"/>
</dbReference>
<dbReference type="InterPro" id="IPR040309">
    <property type="entry name" value="Naf1"/>
</dbReference>
<evidence type="ECO:0000256" key="2">
    <source>
        <dbReference type="ARBA" id="ARBA00022517"/>
    </source>
</evidence>
<organism evidence="9 10">
    <name type="scientific">Prototheca wickerhamii</name>
    <dbReference type="NCBI Taxonomy" id="3111"/>
    <lineage>
        <taxon>Eukaryota</taxon>
        <taxon>Viridiplantae</taxon>
        <taxon>Chlorophyta</taxon>
        <taxon>core chlorophytes</taxon>
        <taxon>Trebouxiophyceae</taxon>
        <taxon>Chlorellales</taxon>
        <taxon>Chlorellaceae</taxon>
        <taxon>Prototheca</taxon>
    </lineage>
</organism>
<dbReference type="Gene3D" id="2.40.10.230">
    <property type="entry name" value="Probable tRNA pseudouridine synthase domain"/>
    <property type="match status" value="1"/>
</dbReference>
<dbReference type="InterPro" id="IPR007504">
    <property type="entry name" value="H/ACA_rnp_Gar1/Naf1"/>
</dbReference>
<keyword evidence="5 7" id="KW-0694">RNA-binding</keyword>
<evidence type="ECO:0000256" key="4">
    <source>
        <dbReference type="ARBA" id="ARBA00022553"/>
    </source>
</evidence>
<feature type="region of interest" description="Disordered" evidence="8">
    <location>
        <begin position="198"/>
        <end position="231"/>
    </location>
</feature>
<keyword evidence="3 7" id="KW-0698">rRNA processing</keyword>
<proteinExistence type="inferred from homology"/>
<dbReference type="GO" id="GO:0005730">
    <property type="term" value="C:nucleolus"/>
    <property type="evidence" value="ECO:0007669"/>
    <property type="project" value="UniProtKB-SubCell"/>
</dbReference>
<dbReference type="GO" id="GO:0001522">
    <property type="term" value="P:pseudouridine synthesis"/>
    <property type="evidence" value="ECO:0007669"/>
    <property type="project" value="InterPro"/>
</dbReference>
<reference evidence="9" key="1">
    <citation type="submission" date="2021-01" db="EMBL/GenBank/DDBJ databases">
        <authorList>
            <person name="Eckstrom K.M.E."/>
        </authorList>
    </citation>
    <scope>NUCLEOTIDE SEQUENCE</scope>
    <source>
        <strain evidence="9">UVCC 0001</strain>
    </source>
</reference>
<evidence type="ECO:0000313" key="10">
    <source>
        <dbReference type="Proteomes" id="UP001255856"/>
    </source>
</evidence>
<dbReference type="Pfam" id="PF04410">
    <property type="entry name" value="Gar1"/>
    <property type="match status" value="1"/>
</dbReference>
<comment type="function">
    <text evidence="7">Required for ribosome biogenesis. Part of a complex which catalyzes pseudouridylation of rRNA. This involves the isomerization of uridine such that the ribose is subsequently attached to C5, instead of the normal N1. Pseudouridine ("psi") residues may serve to stabilize the conformation of rRNAs.</text>
</comment>
<keyword evidence="6 7" id="KW-0539">Nucleus</keyword>
<sequence>MCRYCAPMFAPDDDGGPGTSEEFVAVRLLMDGPDTARVLLDYLYLSDLEVDDESDMSVDDFADIREMLAAAELADEDAGPAPSAAEALFGGASPFGAEPAPELGPDEPISLAGTVQTVLEGLLVVKAAAGAPALQMGAWLVLASRAPLGQIHEVFGPVVAPLYALPAPDGAPAELSAGAQVFSVDRLAELVPVDDLRGRKYDPLEDATPDEERDSADPDAQFSDDEAVRCV</sequence>
<comment type="subcellular location">
    <subcellularLocation>
        <location evidence="7">Nucleus</location>
        <location evidence="7">Nucleolus</location>
    </subcellularLocation>
</comment>
<protein>
    <recommendedName>
        <fullName evidence="7">H/ACA ribonucleoprotein complex subunit</fullName>
    </recommendedName>
</protein>
<keyword evidence="10" id="KW-1185">Reference proteome</keyword>
<dbReference type="AlphaFoldDB" id="A0AAD9MJ32"/>
<evidence type="ECO:0000256" key="3">
    <source>
        <dbReference type="ARBA" id="ARBA00022552"/>
    </source>
</evidence>
<evidence type="ECO:0000256" key="8">
    <source>
        <dbReference type="SAM" id="MobiDB-lite"/>
    </source>
</evidence>
<dbReference type="PANTHER" id="PTHR31633:SF1">
    <property type="entry name" value="H_ACA RIBONUCLEOPROTEIN COMPLEX NON-CORE SUBUNIT NAF1"/>
    <property type="match status" value="1"/>
</dbReference>
<evidence type="ECO:0000256" key="1">
    <source>
        <dbReference type="ARBA" id="ARBA00009801"/>
    </source>
</evidence>
<dbReference type="Proteomes" id="UP001255856">
    <property type="component" value="Unassembled WGS sequence"/>
</dbReference>
<evidence type="ECO:0000256" key="5">
    <source>
        <dbReference type="ARBA" id="ARBA00022884"/>
    </source>
</evidence>
<name>A0AAD9MJ32_PROWI</name>
<keyword evidence="4" id="KW-0597">Phosphoprotein</keyword>
<dbReference type="GO" id="GO:0005732">
    <property type="term" value="C:sno(s)RNA-containing ribonucleoprotein complex"/>
    <property type="evidence" value="ECO:0007669"/>
    <property type="project" value="InterPro"/>
</dbReference>
<feature type="compositionally biased region" description="Acidic residues" evidence="8">
    <location>
        <begin position="204"/>
        <end position="214"/>
    </location>
</feature>
<dbReference type="EMBL" id="JASFZW010000012">
    <property type="protein sequence ID" value="KAK2075960.1"/>
    <property type="molecule type" value="Genomic_DNA"/>
</dbReference>
<dbReference type="GO" id="GO:0006364">
    <property type="term" value="P:rRNA processing"/>
    <property type="evidence" value="ECO:0007669"/>
    <property type="project" value="UniProtKB-KW"/>
</dbReference>
<comment type="caution">
    <text evidence="9">The sequence shown here is derived from an EMBL/GenBank/DDBJ whole genome shotgun (WGS) entry which is preliminary data.</text>
</comment>
<dbReference type="SUPFAM" id="SSF50447">
    <property type="entry name" value="Translation proteins"/>
    <property type="match status" value="1"/>
</dbReference>
<gene>
    <name evidence="9" type="ORF">QBZ16_001296</name>
</gene>
<keyword evidence="2 7" id="KW-0690">Ribosome biogenesis</keyword>